<dbReference type="GO" id="GO:0015098">
    <property type="term" value="F:molybdate ion transmembrane transporter activity"/>
    <property type="evidence" value="ECO:0007669"/>
    <property type="project" value="UniProtKB-UniRule"/>
</dbReference>
<feature type="transmembrane region" description="Helical" evidence="9">
    <location>
        <begin position="222"/>
        <end position="240"/>
    </location>
</feature>
<evidence type="ECO:0000256" key="3">
    <source>
        <dbReference type="ARBA" id="ARBA00022448"/>
    </source>
</evidence>
<dbReference type="InterPro" id="IPR011867">
    <property type="entry name" value="ModB_ABC"/>
</dbReference>
<dbReference type="NCBIfam" id="TIGR02141">
    <property type="entry name" value="modB_ABC"/>
    <property type="match status" value="1"/>
</dbReference>
<comment type="caution">
    <text evidence="12">The sequence shown here is derived from an EMBL/GenBank/DDBJ whole genome shotgun (WGS) entry which is preliminary data.</text>
</comment>
<sequence length="246" mass="26433">MAPETLVSDLTAAPAVVPPAAAGAALNWHEFAAPITLSVQVALTSSVIVFVLGTLAAWWMSKHRSFPGRTLLETVLLLPLVLPPTVVGFILLVSAGRKSSLGRAIEWLFGQPLVFTWWAAVLAAVVVAFPLVYQTMKVGFLSVDSDLLDAARSMGASEPQLLRWIIIPLAWRSLLTAYVLGFARSLGEFGATLMVAGNIPGKTQTLPTAIYVAVDSGNLTLAWWWTVCMMLISFIMLLSVSRKKAA</sequence>
<keyword evidence="6 9" id="KW-0812">Transmembrane</keyword>
<dbReference type="Pfam" id="PF00528">
    <property type="entry name" value="BPD_transp_1"/>
    <property type="match status" value="1"/>
</dbReference>
<dbReference type="InterPro" id="IPR000515">
    <property type="entry name" value="MetI-like"/>
</dbReference>
<evidence type="ECO:0000256" key="1">
    <source>
        <dbReference type="ARBA" id="ARBA00004651"/>
    </source>
</evidence>
<feature type="transmembrane region" description="Helical" evidence="9">
    <location>
        <begin position="115"/>
        <end position="133"/>
    </location>
</feature>
<feature type="domain" description="ABC transmembrane type-1" evidence="11">
    <location>
        <begin position="35"/>
        <end position="240"/>
    </location>
</feature>
<accession>A0A2W1NK44</accession>
<evidence type="ECO:0000256" key="5">
    <source>
        <dbReference type="ARBA" id="ARBA00022505"/>
    </source>
</evidence>
<protein>
    <recommendedName>
        <fullName evidence="10">Molybdenum transport system permease</fullName>
    </recommendedName>
</protein>
<dbReference type="CDD" id="cd06261">
    <property type="entry name" value="TM_PBP2"/>
    <property type="match status" value="1"/>
</dbReference>
<dbReference type="SUPFAM" id="SSF161098">
    <property type="entry name" value="MetI-like"/>
    <property type="match status" value="1"/>
</dbReference>
<keyword evidence="4 10" id="KW-1003">Cell membrane</keyword>
<dbReference type="AlphaFoldDB" id="A0A2W1NK44"/>
<evidence type="ECO:0000256" key="8">
    <source>
        <dbReference type="ARBA" id="ARBA00023136"/>
    </source>
</evidence>
<comment type="function">
    <text evidence="10">Part of the binding-protein-dependent transport system for molybdenum; probably responsible for the translocation of the substrate across the membrane.</text>
</comment>
<evidence type="ECO:0000256" key="10">
    <source>
        <dbReference type="RuleBase" id="RU365097"/>
    </source>
</evidence>
<evidence type="ECO:0000256" key="9">
    <source>
        <dbReference type="RuleBase" id="RU363032"/>
    </source>
</evidence>
<dbReference type="PANTHER" id="PTHR30183:SF3">
    <property type="entry name" value="MOLYBDENUM TRANSPORT SYSTEM PERMEASE PROTEIN MODB"/>
    <property type="match status" value="1"/>
</dbReference>
<evidence type="ECO:0000256" key="4">
    <source>
        <dbReference type="ARBA" id="ARBA00022475"/>
    </source>
</evidence>
<keyword evidence="13" id="KW-1185">Reference proteome</keyword>
<keyword evidence="7 9" id="KW-1133">Transmembrane helix</keyword>
<dbReference type="Proteomes" id="UP000214746">
    <property type="component" value="Unassembled WGS sequence"/>
</dbReference>
<comment type="subcellular location">
    <subcellularLocation>
        <location evidence="1 9">Cell membrane</location>
        <topology evidence="1 9">Multi-pass membrane protein</topology>
    </subcellularLocation>
</comment>
<dbReference type="Gene3D" id="1.10.3720.10">
    <property type="entry name" value="MetI-like"/>
    <property type="match status" value="1"/>
</dbReference>
<evidence type="ECO:0000256" key="7">
    <source>
        <dbReference type="ARBA" id="ARBA00022989"/>
    </source>
</evidence>
<evidence type="ECO:0000259" key="11">
    <source>
        <dbReference type="PROSITE" id="PS50928"/>
    </source>
</evidence>
<dbReference type="PROSITE" id="PS50928">
    <property type="entry name" value="ABC_TM1"/>
    <property type="match status" value="1"/>
</dbReference>
<feature type="transmembrane region" description="Helical" evidence="9">
    <location>
        <begin position="161"/>
        <end position="183"/>
    </location>
</feature>
<dbReference type="EMBL" id="NHRJ02000013">
    <property type="protein sequence ID" value="PZE19815.1"/>
    <property type="molecule type" value="Genomic_DNA"/>
</dbReference>
<gene>
    <name evidence="12" type="primary">modB</name>
    <name evidence="12" type="ORF">CBW46_016555</name>
</gene>
<evidence type="ECO:0000256" key="2">
    <source>
        <dbReference type="ARBA" id="ARBA00007069"/>
    </source>
</evidence>
<dbReference type="GO" id="GO:0005886">
    <property type="term" value="C:plasma membrane"/>
    <property type="evidence" value="ECO:0007669"/>
    <property type="project" value="UniProtKB-SubCell"/>
</dbReference>
<keyword evidence="3 9" id="KW-0813">Transport</keyword>
<reference evidence="12" key="1">
    <citation type="submission" date="2018-06" db="EMBL/GenBank/DDBJ databases">
        <title>Paenibacillus xerothermodurans sp. nov. an extremely dry heat resistant spore forming bacterium isolated from the soil of Cape Canaveral, Florida.</title>
        <authorList>
            <person name="Seuylemezian A."/>
            <person name="Kaur N."/>
            <person name="Patil P."/>
            <person name="Patil P."/>
            <person name="Mayilraj S."/>
            <person name="Vaishampayan P."/>
        </authorList>
    </citation>
    <scope>NUCLEOTIDE SEQUENCE [LARGE SCALE GENOMIC DNA]</scope>
    <source>
        <strain evidence="12">ATCC 27380</strain>
    </source>
</reference>
<dbReference type="OrthoDB" id="9795403at2"/>
<keyword evidence="8 9" id="KW-0472">Membrane</keyword>
<dbReference type="PANTHER" id="PTHR30183">
    <property type="entry name" value="MOLYBDENUM TRANSPORT SYSTEM PERMEASE PROTEIN MODB"/>
    <property type="match status" value="1"/>
</dbReference>
<organism evidence="12 13">
    <name type="scientific">Paenibacillus xerothermodurans</name>
    <dbReference type="NCBI Taxonomy" id="1977292"/>
    <lineage>
        <taxon>Bacteria</taxon>
        <taxon>Bacillati</taxon>
        <taxon>Bacillota</taxon>
        <taxon>Bacilli</taxon>
        <taxon>Bacillales</taxon>
        <taxon>Paenibacillaceae</taxon>
        <taxon>Paenibacillus</taxon>
    </lineage>
</organism>
<evidence type="ECO:0000313" key="13">
    <source>
        <dbReference type="Proteomes" id="UP000214746"/>
    </source>
</evidence>
<feature type="transmembrane region" description="Helical" evidence="9">
    <location>
        <begin position="37"/>
        <end position="59"/>
    </location>
</feature>
<keyword evidence="5 10" id="KW-0500">Molybdenum</keyword>
<comment type="similarity">
    <text evidence="2 10">Belongs to the binding-protein-dependent transport system permease family. CysTW subfamily.</text>
</comment>
<dbReference type="InterPro" id="IPR035906">
    <property type="entry name" value="MetI-like_sf"/>
</dbReference>
<evidence type="ECO:0000256" key="6">
    <source>
        <dbReference type="ARBA" id="ARBA00022692"/>
    </source>
</evidence>
<name>A0A2W1NK44_PAEXE</name>
<evidence type="ECO:0000313" key="12">
    <source>
        <dbReference type="EMBL" id="PZE19815.1"/>
    </source>
</evidence>
<feature type="transmembrane region" description="Helical" evidence="9">
    <location>
        <begin position="71"/>
        <end position="95"/>
    </location>
</feature>
<proteinExistence type="inferred from homology"/>